<name>A0ABS2HG55_9VIBR</name>
<feature type="compositionally biased region" description="Polar residues" evidence="1">
    <location>
        <begin position="90"/>
        <end position="99"/>
    </location>
</feature>
<reference evidence="2 3" key="1">
    <citation type="submission" date="2021-02" db="EMBL/GenBank/DDBJ databases">
        <authorList>
            <person name="Park J.-S."/>
        </authorList>
    </citation>
    <scope>NUCLEOTIDE SEQUENCE [LARGE SCALE GENOMIC DNA]</scope>
    <source>
        <strain evidence="2 3">188UL20-2</strain>
    </source>
</reference>
<feature type="region of interest" description="Disordered" evidence="1">
    <location>
        <begin position="86"/>
        <end position="118"/>
    </location>
</feature>
<proteinExistence type="predicted"/>
<organism evidence="2 3">
    <name type="scientific">Vibrio ulleungensis</name>
    <dbReference type="NCBI Taxonomy" id="2807619"/>
    <lineage>
        <taxon>Bacteria</taxon>
        <taxon>Pseudomonadati</taxon>
        <taxon>Pseudomonadota</taxon>
        <taxon>Gammaproteobacteria</taxon>
        <taxon>Vibrionales</taxon>
        <taxon>Vibrionaceae</taxon>
        <taxon>Vibrio</taxon>
    </lineage>
</organism>
<protein>
    <recommendedName>
        <fullName evidence="4">Lipoprotein</fullName>
    </recommendedName>
</protein>
<dbReference type="Proteomes" id="UP000809621">
    <property type="component" value="Unassembled WGS sequence"/>
</dbReference>
<accession>A0ABS2HG55</accession>
<sequence length="118" mass="12574">MVVLLSFGCGTSDTALREGGHGDSYIMGFHDGRHSGMQETGNHYEQFIKDEQRFATDQEYQQGWLAGEAEGKKLQSQAATVGQGLASGYSAHSATQSTDDVAKEAVKGVDTSGLEALE</sequence>
<dbReference type="EMBL" id="JAFEUM010000001">
    <property type="protein sequence ID" value="MBM7035039.1"/>
    <property type="molecule type" value="Genomic_DNA"/>
</dbReference>
<evidence type="ECO:0000313" key="2">
    <source>
        <dbReference type="EMBL" id="MBM7035039.1"/>
    </source>
</evidence>
<gene>
    <name evidence="2" type="ORF">JQC93_01365</name>
</gene>
<evidence type="ECO:0008006" key="4">
    <source>
        <dbReference type="Google" id="ProtNLM"/>
    </source>
</evidence>
<comment type="caution">
    <text evidence="2">The sequence shown here is derived from an EMBL/GenBank/DDBJ whole genome shotgun (WGS) entry which is preliminary data.</text>
</comment>
<evidence type="ECO:0000256" key="1">
    <source>
        <dbReference type="SAM" id="MobiDB-lite"/>
    </source>
</evidence>
<evidence type="ECO:0000313" key="3">
    <source>
        <dbReference type="Proteomes" id="UP000809621"/>
    </source>
</evidence>
<keyword evidence="3" id="KW-1185">Reference proteome</keyword>